<dbReference type="EMBL" id="LCMV01000034">
    <property type="protein sequence ID" value="KKU43155.1"/>
    <property type="molecule type" value="Genomic_DNA"/>
</dbReference>
<gene>
    <name evidence="2" type="ORF">UX60_C0034G0007</name>
</gene>
<dbReference type="NCBIfam" id="TIGR01764">
    <property type="entry name" value="excise"/>
    <property type="match status" value="1"/>
</dbReference>
<comment type="caution">
    <text evidence="2">The sequence shown here is derived from an EMBL/GenBank/DDBJ whole genome shotgun (WGS) entry which is preliminary data.</text>
</comment>
<accession>A0A0G1TCM6</accession>
<dbReference type="InterPro" id="IPR010093">
    <property type="entry name" value="SinI_DNA-bd"/>
</dbReference>
<dbReference type="InterPro" id="IPR041657">
    <property type="entry name" value="HTH_17"/>
</dbReference>
<dbReference type="AlphaFoldDB" id="A0A0G1TCM6"/>
<protein>
    <submittedName>
        <fullName evidence="2">Periplasmic molybdate-binding protein</fullName>
    </submittedName>
</protein>
<organism evidence="2 3">
    <name type="scientific">Berkelbacteria bacterium GW2011_GWA2_46_7</name>
    <dbReference type="NCBI Taxonomy" id="1618335"/>
    <lineage>
        <taxon>Bacteria</taxon>
        <taxon>Candidatus Berkelbacteria</taxon>
    </lineage>
</organism>
<evidence type="ECO:0000313" key="3">
    <source>
        <dbReference type="Proteomes" id="UP000034487"/>
    </source>
</evidence>
<sequence>MSQEKLVNTYTPEEIAEVLRVKKNTVYQLISRGEIVAKKIGKFYRIPYSSISFTQTGLDNDLFLAEQVDLKNIDSIHLALKEARS</sequence>
<evidence type="ECO:0000313" key="2">
    <source>
        <dbReference type="EMBL" id="KKU43155.1"/>
    </source>
</evidence>
<dbReference type="Proteomes" id="UP000034487">
    <property type="component" value="Unassembled WGS sequence"/>
</dbReference>
<evidence type="ECO:0000259" key="1">
    <source>
        <dbReference type="Pfam" id="PF12728"/>
    </source>
</evidence>
<dbReference type="Pfam" id="PF12728">
    <property type="entry name" value="HTH_17"/>
    <property type="match status" value="1"/>
</dbReference>
<proteinExistence type="predicted"/>
<dbReference type="InterPro" id="IPR013324">
    <property type="entry name" value="RNA_pol_sigma_r3/r4-like"/>
</dbReference>
<dbReference type="SUPFAM" id="SSF88659">
    <property type="entry name" value="Sigma3 and sigma4 domains of RNA polymerase sigma factors"/>
    <property type="match status" value="1"/>
</dbReference>
<dbReference type="GO" id="GO:0003677">
    <property type="term" value="F:DNA binding"/>
    <property type="evidence" value="ECO:0007669"/>
    <property type="project" value="InterPro"/>
</dbReference>
<reference evidence="2 3" key="1">
    <citation type="journal article" date="2015" name="Nature">
        <title>rRNA introns, odd ribosomes, and small enigmatic genomes across a large radiation of phyla.</title>
        <authorList>
            <person name="Brown C.T."/>
            <person name="Hug L.A."/>
            <person name="Thomas B.C."/>
            <person name="Sharon I."/>
            <person name="Castelle C.J."/>
            <person name="Singh A."/>
            <person name="Wilkins M.J."/>
            <person name="Williams K.H."/>
            <person name="Banfield J.F."/>
        </authorList>
    </citation>
    <scope>NUCLEOTIDE SEQUENCE [LARGE SCALE GENOMIC DNA]</scope>
</reference>
<feature type="domain" description="Helix-turn-helix" evidence="1">
    <location>
        <begin position="10"/>
        <end position="51"/>
    </location>
</feature>
<name>A0A0G1TCM6_9BACT</name>